<dbReference type="InterPro" id="IPR039939">
    <property type="entry name" value="VSIG4"/>
</dbReference>
<dbReference type="GO" id="GO:0001851">
    <property type="term" value="F:complement component C3b binding"/>
    <property type="evidence" value="ECO:0007669"/>
    <property type="project" value="TreeGrafter"/>
</dbReference>
<protein>
    <submittedName>
        <fullName evidence="2">VSIG4 protein</fullName>
    </submittedName>
</protein>
<dbReference type="PROSITE" id="PS50835">
    <property type="entry name" value="IG_LIKE"/>
    <property type="match status" value="2"/>
</dbReference>
<dbReference type="InterPro" id="IPR007110">
    <property type="entry name" value="Ig-like_dom"/>
</dbReference>
<dbReference type="Pfam" id="PF13927">
    <property type="entry name" value="Ig_3"/>
    <property type="match status" value="1"/>
</dbReference>
<dbReference type="PANTHER" id="PTHR15466:SF2">
    <property type="entry name" value="V-SET AND IMMUNOGLOBULIN DOMAIN-CONTAINING PROTEIN 4"/>
    <property type="match status" value="1"/>
</dbReference>
<comment type="caution">
    <text evidence="2">The sequence shown here is derived from an EMBL/GenBank/DDBJ whole genome shotgun (WGS) entry which is preliminary data.</text>
</comment>
<name>A0A7K4J8E1_GEOCA</name>
<feature type="domain" description="Ig-like" evidence="1">
    <location>
        <begin position="125"/>
        <end position="196"/>
    </location>
</feature>
<feature type="domain" description="Ig-like" evidence="1">
    <location>
        <begin position="21"/>
        <end position="113"/>
    </location>
</feature>
<evidence type="ECO:0000313" key="2">
    <source>
        <dbReference type="EMBL" id="NWH61578.1"/>
    </source>
</evidence>
<dbReference type="GO" id="GO:0045957">
    <property type="term" value="P:negative regulation of complement activation, alternative pathway"/>
    <property type="evidence" value="ECO:0007669"/>
    <property type="project" value="TreeGrafter"/>
</dbReference>
<reference evidence="2 3" key="1">
    <citation type="submission" date="2019-09" db="EMBL/GenBank/DDBJ databases">
        <title>Bird 10,000 Genomes (B10K) Project - Family phase.</title>
        <authorList>
            <person name="Zhang G."/>
        </authorList>
    </citation>
    <scope>NUCLEOTIDE SEQUENCE [LARGE SCALE GENOMIC DNA]</scope>
    <source>
        <strain evidence="2">B10K-CU-031-07</strain>
        <tissue evidence="2">Muscle</tissue>
    </source>
</reference>
<dbReference type="Gene3D" id="2.60.40.10">
    <property type="entry name" value="Immunoglobulins"/>
    <property type="match status" value="2"/>
</dbReference>
<feature type="non-terminal residue" evidence="2">
    <location>
        <position position="196"/>
    </location>
</feature>
<feature type="non-terminal residue" evidence="2">
    <location>
        <position position="1"/>
    </location>
</feature>
<dbReference type="Pfam" id="PF07686">
    <property type="entry name" value="V-set"/>
    <property type="match status" value="1"/>
</dbReference>
<evidence type="ECO:0000313" key="3">
    <source>
        <dbReference type="Proteomes" id="UP000531151"/>
    </source>
</evidence>
<dbReference type="PANTHER" id="PTHR15466">
    <property type="entry name" value="V-SET AND IMMUNOGLOBULIN DOMAIN CONTAINING 4"/>
    <property type="match status" value="1"/>
</dbReference>
<dbReference type="InterPro" id="IPR013106">
    <property type="entry name" value="Ig_V-set"/>
</dbReference>
<dbReference type="InterPro" id="IPR003599">
    <property type="entry name" value="Ig_sub"/>
</dbReference>
<dbReference type="GO" id="GO:0043031">
    <property type="term" value="P:negative regulation of macrophage activation"/>
    <property type="evidence" value="ECO:0007669"/>
    <property type="project" value="InterPro"/>
</dbReference>
<gene>
    <name evidence="2" type="primary">Vsig4_0</name>
    <name evidence="2" type="ORF">GEOCAL_R06771</name>
</gene>
<organism evidence="2 3">
    <name type="scientific">Geococcyx californianus</name>
    <name type="common">Greater roadrunner</name>
    <name type="synonym">Saurothera californiana</name>
    <dbReference type="NCBI Taxonomy" id="8947"/>
    <lineage>
        <taxon>Eukaryota</taxon>
        <taxon>Metazoa</taxon>
        <taxon>Chordata</taxon>
        <taxon>Craniata</taxon>
        <taxon>Vertebrata</taxon>
        <taxon>Euteleostomi</taxon>
        <taxon>Archelosauria</taxon>
        <taxon>Archosauria</taxon>
        <taxon>Dinosauria</taxon>
        <taxon>Saurischia</taxon>
        <taxon>Theropoda</taxon>
        <taxon>Coelurosauria</taxon>
        <taxon>Aves</taxon>
        <taxon>Neognathae</taxon>
        <taxon>Neoaves</taxon>
        <taxon>Otidimorphae</taxon>
        <taxon>Cuculiformes</taxon>
        <taxon>Neomorphidae</taxon>
        <taxon>Geococcyx</taxon>
    </lineage>
</organism>
<dbReference type="Proteomes" id="UP000531151">
    <property type="component" value="Unassembled WGS sequence"/>
</dbReference>
<dbReference type="AlphaFoldDB" id="A0A7K4J8E1"/>
<dbReference type="InterPro" id="IPR036179">
    <property type="entry name" value="Ig-like_dom_sf"/>
</dbReference>
<proteinExistence type="predicted"/>
<dbReference type="SMART" id="SM00406">
    <property type="entry name" value="IGv"/>
    <property type="match status" value="2"/>
</dbReference>
<keyword evidence="3" id="KW-1185">Reference proteome</keyword>
<dbReference type="SMART" id="SM00409">
    <property type="entry name" value="IG"/>
    <property type="match status" value="2"/>
</dbReference>
<dbReference type="GO" id="GO:0032703">
    <property type="term" value="P:negative regulation of interleukin-2 production"/>
    <property type="evidence" value="ECO:0007669"/>
    <property type="project" value="InterPro"/>
</dbReference>
<evidence type="ECO:0000259" key="1">
    <source>
        <dbReference type="PROSITE" id="PS50835"/>
    </source>
</evidence>
<dbReference type="InterPro" id="IPR013783">
    <property type="entry name" value="Ig-like_fold"/>
</dbReference>
<sequence length="196" mass="21604">AFLDLSGLTEIKGMWKGSTILPCTYVPAQDFEQQSLTWVVEHDKSSATIFRRDDTGDHILLSKYRDRVSILKDAPGNVSLRILDLEISDRGTYTCQVTWRMSNNSLITREIITKLEVVKVPVTKPVVRVGEPGLSVPVGARASLTCMASGSPPISYRWFHGTPGTTALLLGSQAELAWDSLQPSDAGTYFCEAENR</sequence>
<accession>A0A7K4J8E1</accession>
<dbReference type="SUPFAM" id="SSF48726">
    <property type="entry name" value="Immunoglobulin"/>
    <property type="match status" value="2"/>
</dbReference>
<dbReference type="EMBL" id="VWPV01016527">
    <property type="protein sequence ID" value="NWH61578.1"/>
    <property type="molecule type" value="Genomic_DNA"/>
</dbReference>
<dbReference type="OrthoDB" id="9448246at2759"/>
<dbReference type="GO" id="GO:0042130">
    <property type="term" value="P:negative regulation of T cell proliferation"/>
    <property type="evidence" value="ECO:0007669"/>
    <property type="project" value="InterPro"/>
</dbReference>